<dbReference type="InParanoid" id="E2AF00"/>
<dbReference type="Gene3D" id="3.30.420.10">
    <property type="entry name" value="Ribonuclease H-like superfamily/Ribonuclease H"/>
    <property type="match status" value="1"/>
</dbReference>
<dbReference type="InterPro" id="IPR036397">
    <property type="entry name" value="RNaseH_sf"/>
</dbReference>
<organism evidence="2">
    <name type="scientific">Camponotus floridanus</name>
    <name type="common">Florida carpenter ant</name>
    <dbReference type="NCBI Taxonomy" id="104421"/>
    <lineage>
        <taxon>Eukaryota</taxon>
        <taxon>Metazoa</taxon>
        <taxon>Ecdysozoa</taxon>
        <taxon>Arthropoda</taxon>
        <taxon>Hexapoda</taxon>
        <taxon>Insecta</taxon>
        <taxon>Pterygota</taxon>
        <taxon>Neoptera</taxon>
        <taxon>Endopterygota</taxon>
        <taxon>Hymenoptera</taxon>
        <taxon>Apocrita</taxon>
        <taxon>Aculeata</taxon>
        <taxon>Formicoidea</taxon>
        <taxon>Formicidae</taxon>
        <taxon>Formicinae</taxon>
        <taxon>Camponotus</taxon>
    </lineage>
</organism>
<dbReference type="AlphaFoldDB" id="E2AF00"/>
<evidence type="ECO:0000313" key="2">
    <source>
        <dbReference type="Proteomes" id="UP000000311"/>
    </source>
</evidence>
<dbReference type="GO" id="GO:0003676">
    <property type="term" value="F:nucleic acid binding"/>
    <property type="evidence" value="ECO:0007669"/>
    <property type="project" value="InterPro"/>
</dbReference>
<gene>
    <name evidence="1" type="ORF">EAG_10492</name>
</gene>
<dbReference type="Proteomes" id="UP000000311">
    <property type="component" value="Unassembled WGS sequence"/>
</dbReference>
<proteinExistence type="predicted"/>
<reference evidence="1 2" key="1">
    <citation type="journal article" date="2010" name="Science">
        <title>Genomic comparison of the ants Camponotus floridanus and Harpegnathos saltator.</title>
        <authorList>
            <person name="Bonasio R."/>
            <person name="Zhang G."/>
            <person name="Ye C."/>
            <person name="Mutti N.S."/>
            <person name="Fang X."/>
            <person name="Qin N."/>
            <person name="Donahue G."/>
            <person name="Yang P."/>
            <person name="Li Q."/>
            <person name="Li C."/>
            <person name="Zhang P."/>
            <person name="Huang Z."/>
            <person name="Berger S.L."/>
            <person name="Reinberg D."/>
            <person name="Wang J."/>
            <person name="Liebig J."/>
        </authorList>
    </citation>
    <scope>NUCLEOTIDE SEQUENCE [LARGE SCALE GENOMIC DNA]</scope>
    <source>
        <strain evidence="2">C129</strain>
    </source>
</reference>
<feature type="non-terminal residue" evidence="1">
    <location>
        <position position="1"/>
    </location>
</feature>
<keyword evidence="2" id="KW-1185">Reference proteome</keyword>
<feature type="non-terminal residue" evidence="1">
    <location>
        <position position="66"/>
    </location>
</feature>
<sequence>DIFCMGHLKFIVYETPVENVNDLLRRIIQECRAIPVETFQNIEISEFENSLYYCLENNGEHFEHLL</sequence>
<name>E2AF00_CAMFO</name>
<dbReference type="EMBL" id="GL438984">
    <property type="protein sequence ID" value="EFN67955.1"/>
    <property type="molecule type" value="Genomic_DNA"/>
</dbReference>
<accession>E2AF00</accession>
<evidence type="ECO:0000313" key="1">
    <source>
        <dbReference type="EMBL" id="EFN67955.1"/>
    </source>
</evidence>
<protein>
    <submittedName>
        <fullName evidence="1">Uncharacterized protein</fullName>
    </submittedName>
</protein>